<evidence type="ECO:0000313" key="3">
    <source>
        <dbReference type="Proteomes" id="UP001162905"/>
    </source>
</evidence>
<name>A0ABS9I6I9_9PSED</name>
<gene>
    <name evidence="2" type="ORF">L4G47_14355</name>
</gene>
<evidence type="ECO:0000256" key="1">
    <source>
        <dbReference type="SAM" id="MobiDB-lite"/>
    </source>
</evidence>
<accession>A0ABS9I6I9</accession>
<evidence type="ECO:0000313" key="2">
    <source>
        <dbReference type="EMBL" id="MCF7543398.1"/>
    </source>
</evidence>
<dbReference type="RefSeq" id="WP_237252907.1">
    <property type="nucleotide sequence ID" value="NZ_JAKJXH010000014.1"/>
</dbReference>
<dbReference type="EMBL" id="JAKJXH010000014">
    <property type="protein sequence ID" value="MCF7543398.1"/>
    <property type="molecule type" value="Genomic_DNA"/>
</dbReference>
<comment type="caution">
    <text evidence="2">The sequence shown here is derived from an EMBL/GenBank/DDBJ whole genome shotgun (WGS) entry which is preliminary data.</text>
</comment>
<keyword evidence="3" id="KW-1185">Reference proteome</keyword>
<reference evidence="2" key="1">
    <citation type="submission" date="2022-01" db="EMBL/GenBank/DDBJ databases">
        <title>Pseudomonas sp. nov. isolated from Antarctic regolith.</title>
        <authorList>
            <person name="Novakova D."/>
            <person name="Sedlar K."/>
        </authorList>
    </citation>
    <scope>NUCLEOTIDE SEQUENCE</scope>
    <source>
        <strain evidence="2">P2647</strain>
    </source>
</reference>
<protein>
    <submittedName>
        <fullName evidence="2">Uncharacterized protein</fullName>
    </submittedName>
</protein>
<dbReference type="Proteomes" id="UP001162905">
    <property type="component" value="Unassembled WGS sequence"/>
</dbReference>
<proteinExistence type="predicted"/>
<organism evidence="2 3">
    <name type="scientific">Pseudomonas petrae</name>
    <dbReference type="NCBI Taxonomy" id="2912190"/>
    <lineage>
        <taxon>Bacteria</taxon>
        <taxon>Pseudomonadati</taxon>
        <taxon>Pseudomonadota</taxon>
        <taxon>Gammaproteobacteria</taxon>
        <taxon>Pseudomonadales</taxon>
        <taxon>Pseudomonadaceae</taxon>
        <taxon>Pseudomonas</taxon>
    </lineage>
</organism>
<feature type="region of interest" description="Disordered" evidence="1">
    <location>
        <begin position="127"/>
        <end position="147"/>
    </location>
</feature>
<sequence length="393" mass="43934">MIAHQKSPFKEGEVNDILKRLTGSFAQRNAEAVSQQEGFAGLFQDDEFEQDEANLHFSDLDELLPQHSADLTSKSRAVAHRAPESLLAIETGLFAGEPSYVLQRDPGGEKEAKQDASFLDEPCTLSQADRPLPGVNAKSSRSKRYGRTLSTPGRAGLVANFHLSHAERLVAIANLRELDPTLSDDQLKKLLKIDAFVHTLVQGYQGNGELPDWAKFVTPEMKQFFRIYLLSTKPGAKTITIRLDHETAEAALAGPRPPANHLGEIIKRTLAKHCVETDMTFTLEFNHTGRTENHPAHIHGTLCIPDDRVDEVTETLRNALAEGYRQRYKNLAVHIEKPRSAHWWAAYCVKEYDTTAIKLTTDRGRKTRPDYAARKLTQDAKAFYKNISAWLGG</sequence>